<evidence type="ECO:0000256" key="1">
    <source>
        <dbReference type="SAM" id="MobiDB-lite"/>
    </source>
</evidence>
<sequence>MAEPPVVGSLLSLLDTFVTRLYKLPPIWSASSSPSTTHNSTNSSHTLVPLVFEPFPLGSIKPNGWLRDQLQLMSDGLAGHQHDFYEYVSNSTWLGGDQDYSGLNEGFSYWFNGLVPLAYALDDTRLKNQVHSTAQTVLELQKSDGWLGPETAPTRTIWGRYPFCLGAIQLAEANSTWTQPIVGSLHRFVVLVNSMLKDNYRGYITDDWARVRMQDMMITLQWLYEKYPGEIGDTLLETMQYLHNKGHNWEEWYSEDAYFGRGFDKDLDTLPRSLTYLDGPLFPFQHGVNVGQGLKAAAVVRRWNHVGSLVDTAMNGVNWTMQYHGAASGTILADERLVGLAPYSGSELCTAVETMYSLSYLYQALGNNYYADRAELPVFNSLPAAMTPDWWAHQYVTQPNQPFAEILTQAPFYNTNTRGTTFGLEPNYACCTVNHPQGFPKFLPNSYVKVGTSGLAHVLLSPGSVTANLGHNQVTINCTTAYPFLDRLDYTASSQASFDLYLRVPKWAGSQSTIAIVGGAPSILSPHAKTGLHKLAMPAGTTRVEYVLESAIRTEARANDTVAVYRGALLYALEVNNSNSSARPSNPSGSAPYPGNAPEKSRDWQYHNTSAWNYAMEPATLKYIGPDTQNTSADYKPANPIFAPGAAPGYIEAQGCQIDWPVYLNATPGFPPIGQAKKCVSGNHTLRLVPYGSAKTHMADLPVMREFRRERFKEFF</sequence>
<evidence type="ECO:0000313" key="3">
    <source>
        <dbReference type="Proteomes" id="UP000073492"/>
    </source>
</evidence>
<evidence type="ECO:0000313" key="2">
    <source>
        <dbReference type="EMBL" id="KXT11350.1"/>
    </source>
</evidence>
<dbReference type="OrthoDB" id="5358475at2759"/>
<organism evidence="2 3">
    <name type="scientific">Pseudocercospora musae</name>
    <dbReference type="NCBI Taxonomy" id="113226"/>
    <lineage>
        <taxon>Eukaryota</taxon>
        <taxon>Fungi</taxon>
        <taxon>Dikarya</taxon>
        <taxon>Ascomycota</taxon>
        <taxon>Pezizomycotina</taxon>
        <taxon>Dothideomycetes</taxon>
        <taxon>Dothideomycetidae</taxon>
        <taxon>Mycosphaerellales</taxon>
        <taxon>Mycosphaerellaceae</taxon>
        <taxon>Pseudocercospora</taxon>
    </lineage>
</organism>
<feature type="compositionally biased region" description="Low complexity" evidence="1">
    <location>
        <begin position="578"/>
        <end position="592"/>
    </location>
</feature>
<accession>A0A139I9F1</accession>
<dbReference type="AlphaFoldDB" id="A0A139I9F1"/>
<dbReference type="Proteomes" id="UP000073492">
    <property type="component" value="Unassembled WGS sequence"/>
</dbReference>
<dbReference type="PANTHER" id="PTHR31151:SF0">
    <property type="entry name" value="PROLINE-TRNA LIGASE (DUF1680)"/>
    <property type="match status" value="1"/>
</dbReference>
<protein>
    <submittedName>
        <fullName evidence="2">Uncharacterized protein</fullName>
    </submittedName>
</protein>
<gene>
    <name evidence="2" type="ORF">AC579_9456</name>
</gene>
<proteinExistence type="predicted"/>
<comment type="caution">
    <text evidence="2">The sequence shown here is derived from an EMBL/GenBank/DDBJ whole genome shotgun (WGS) entry which is preliminary data.</text>
</comment>
<name>A0A139I9F1_9PEZI</name>
<keyword evidence="3" id="KW-1185">Reference proteome</keyword>
<dbReference type="PANTHER" id="PTHR31151">
    <property type="entry name" value="PROLINE-TRNA LIGASE (DUF1680)"/>
    <property type="match status" value="1"/>
</dbReference>
<feature type="region of interest" description="Disordered" evidence="1">
    <location>
        <begin position="578"/>
        <end position="602"/>
    </location>
</feature>
<dbReference type="EMBL" id="LFZO01000205">
    <property type="protein sequence ID" value="KXT11350.1"/>
    <property type="molecule type" value="Genomic_DNA"/>
</dbReference>
<dbReference type="STRING" id="113226.A0A139I9F1"/>
<reference evidence="2 3" key="1">
    <citation type="submission" date="2015-07" db="EMBL/GenBank/DDBJ databases">
        <title>Comparative genomics of the Sigatoka disease complex on banana suggests a link between parallel evolutionary changes in Pseudocercospora fijiensis and Pseudocercospora eumusae and increased virulence on the banana host.</title>
        <authorList>
            <person name="Chang T.-C."/>
            <person name="Salvucci A."/>
            <person name="Crous P.W."/>
            <person name="Stergiopoulos I."/>
        </authorList>
    </citation>
    <scope>NUCLEOTIDE SEQUENCE [LARGE SCALE GENOMIC DNA]</scope>
    <source>
        <strain evidence="2 3">CBS 116634</strain>
    </source>
</reference>
<dbReference type="EMBL" id="LFZO01000205">
    <property type="protein sequence ID" value="KXT11351.1"/>
    <property type="molecule type" value="Genomic_DNA"/>
</dbReference>